<evidence type="ECO:0000313" key="1">
    <source>
        <dbReference type="EMBL" id="OUM73786.1"/>
    </source>
</evidence>
<dbReference type="RefSeq" id="WP_087267288.1">
    <property type="nucleotide sequence ID" value="NZ_JBJGBV010000002.1"/>
</dbReference>
<comment type="caution">
    <text evidence="1">The sequence shown here is derived from an EMBL/GenBank/DDBJ whole genome shotgun (WGS) entry which is preliminary data.</text>
</comment>
<reference evidence="1 2" key="1">
    <citation type="journal article" date="2017" name="Syst. Appl. Microbiol.">
        <title>Pseudomonas caspiana sp. nov., a citrus pathogen in the Pseudomonas syringae phylogenetic group.</title>
        <authorList>
            <person name="Busquets A."/>
            <person name="Gomila M."/>
            <person name="Beiki F."/>
            <person name="Mulet M."/>
            <person name="Rahimian H."/>
            <person name="Garcia-Valdes E."/>
            <person name="Lalucat J."/>
        </authorList>
    </citation>
    <scope>NUCLEOTIDE SEQUENCE [LARGE SCALE GENOMIC DNA]</scope>
    <source>
        <strain evidence="1 2">FBF102</strain>
    </source>
</reference>
<keyword evidence="2" id="KW-1185">Reference proteome</keyword>
<protein>
    <submittedName>
        <fullName evidence="1">Uncharacterized protein</fullName>
    </submittedName>
</protein>
<gene>
    <name evidence="1" type="ORF">AUC60_12005</name>
</gene>
<name>A0A1Y3P1T0_9PSED</name>
<evidence type="ECO:0000313" key="2">
    <source>
        <dbReference type="Proteomes" id="UP000195440"/>
    </source>
</evidence>
<organism evidence="1 2">
    <name type="scientific">Pseudomonas caspiana</name>
    <dbReference type="NCBI Taxonomy" id="1451454"/>
    <lineage>
        <taxon>Bacteria</taxon>
        <taxon>Pseudomonadati</taxon>
        <taxon>Pseudomonadota</taxon>
        <taxon>Gammaproteobacteria</taxon>
        <taxon>Pseudomonadales</taxon>
        <taxon>Pseudomonadaceae</taxon>
        <taxon>Pseudomonas</taxon>
    </lineage>
</organism>
<proteinExistence type="predicted"/>
<dbReference type="Proteomes" id="UP000195440">
    <property type="component" value="Unassembled WGS sequence"/>
</dbReference>
<dbReference type="EMBL" id="LOHF01000008">
    <property type="protein sequence ID" value="OUM73786.1"/>
    <property type="molecule type" value="Genomic_DNA"/>
</dbReference>
<sequence length="103" mass="11949">MNFPDSRMYHTTEGVSDEQFSACKVVMRDNLMVVEYVDEAGSRNTYQAVQTADGQFNIRQELEGDDYLFTATLNRQADDLYEGQWHQRYGTQHKQGTWSIELA</sequence>
<dbReference type="AlphaFoldDB" id="A0A1Y3P1T0"/>
<accession>A0A1Y3P1T0</accession>